<name>A0ABY9YJ84_9GAMM</name>
<evidence type="ECO:0000313" key="2">
    <source>
        <dbReference type="Proteomes" id="UP001302072"/>
    </source>
</evidence>
<accession>A0ABY9YJ84</accession>
<keyword evidence="2" id="KW-1185">Reference proteome</keyword>
<proteinExistence type="predicted"/>
<dbReference type="Proteomes" id="UP001302072">
    <property type="component" value="Chromosome"/>
</dbReference>
<evidence type="ECO:0000313" key="1">
    <source>
        <dbReference type="EMBL" id="WNH50950.1"/>
    </source>
</evidence>
<reference evidence="1 2" key="1">
    <citation type="submission" date="2022-12" db="EMBL/GenBank/DDBJ databases">
        <title>Two new species, Stenotrophomonas aracearum and Stenotrophomonas oahuensis, isolated from Anthurium (Araceae family) in Hawaii.</title>
        <authorList>
            <person name="Chunag S.C."/>
            <person name="Dobhal S."/>
            <person name="Alvarez A."/>
            <person name="Arif M."/>
        </authorList>
    </citation>
    <scope>NUCLEOTIDE SEQUENCE [LARGE SCALE GENOMIC DNA]</scope>
    <source>
        <strain evidence="1 2">A5586</strain>
    </source>
</reference>
<gene>
    <name evidence="1" type="ORF">PDM29_11165</name>
</gene>
<dbReference type="RefSeq" id="WP_311190244.1">
    <property type="nucleotide sequence ID" value="NZ_CP115541.1"/>
</dbReference>
<dbReference type="EMBL" id="CP115541">
    <property type="protein sequence ID" value="WNH50950.1"/>
    <property type="molecule type" value="Genomic_DNA"/>
</dbReference>
<organism evidence="1 2">
    <name type="scientific">Stenotrophomonas oahuensis</name>
    <dbReference type="NCBI Taxonomy" id="3003271"/>
    <lineage>
        <taxon>Bacteria</taxon>
        <taxon>Pseudomonadati</taxon>
        <taxon>Pseudomonadota</taxon>
        <taxon>Gammaproteobacteria</taxon>
        <taxon>Lysobacterales</taxon>
        <taxon>Lysobacteraceae</taxon>
        <taxon>Stenotrophomonas</taxon>
    </lineage>
</organism>
<sequence length="135" mass="14180">MMALSGISTVLNVLRSQDVQKEQKAAADAEPLCPVEVVSGLRGMLQEIRNGQPAGVGFSGGNGVAAYAELNALVERAPDGESVPLSPEGFASMLLHVSQLEADLARQLKNAHSEPARQALQRAIGAAENVKHLSR</sequence>
<protein>
    <submittedName>
        <fullName evidence="1">Uncharacterized protein</fullName>
    </submittedName>
</protein>